<dbReference type="NCBIfam" id="TIGR01843">
    <property type="entry name" value="type_I_hlyD"/>
    <property type="match status" value="1"/>
</dbReference>
<evidence type="ECO:0000256" key="7">
    <source>
        <dbReference type="ARBA" id="ARBA00022989"/>
    </source>
</evidence>
<dbReference type="Pfam" id="PF26002">
    <property type="entry name" value="Beta-barrel_AprE"/>
    <property type="match status" value="1"/>
</dbReference>
<keyword evidence="14" id="KW-1185">Reference proteome</keyword>
<keyword evidence="8" id="KW-0472">Membrane</keyword>
<feature type="domain" description="AprE-like long alpha-helical hairpin" evidence="11">
    <location>
        <begin position="92"/>
        <end position="281"/>
    </location>
</feature>
<evidence type="ECO:0000259" key="11">
    <source>
        <dbReference type="Pfam" id="PF25994"/>
    </source>
</evidence>
<keyword evidence="7" id="KW-1133">Transmembrane helix</keyword>
<dbReference type="InterPro" id="IPR058982">
    <property type="entry name" value="Beta-barrel_AprE"/>
</dbReference>
<evidence type="ECO:0000256" key="2">
    <source>
        <dbReference type="ARBA" id="ARBA00009477"/>
    </source>
</evidence>
<dbReference type="PRINTS" id="PR01490">
    <property type="entry name" value="RTXTOXIND"/>
</dbReference>
<feature type="coiled-coil region" evidence="10">
    <location>
        <begin position="254"/>
        <end position="288"/>
    </location>
</feature>
<evidence type="ECO:0000259" key="12">
    <source>
        <dbReference type="Pfam" id="PF26002"/>
    </source>
</evidence>
<dbReference type="InterPro" id="IPR010129">
    <property type="entry name" value="T1SS_HlyD"/>
</dbReference>
<evidence type="ECO:0000256" key="3">
    <source>
        <dbReference type="ARBA" id="ARBA00022448"/>
    </source>
</evidence>
<evidence type="ECO:0000256" key="10">
    <source>
        <dbReference type="SAM" id="Coils"/>
    </source>
</evidence>
<comment type="caution">
    <text evidence="13">The sequence shown here is derived from an EMBL/GenBank/DDBJ whole genome shotgun (WGS) entry which is preliminary data.</text>
</comment>
<dbReference type="PANTHER" id="PTHR30386">
    <property type="entry name" value="MEMBRANE FUSION SUBUNIT OF EMRAB-TOLC MULTIDRUG EFFLUX PUMP"/>
    <property type="match status" value="1"/>
</dbReference>
<dbReference type="PANTHER" id="PTHR30386:SF17">
    <property type="entry name" value="ALKALINE PROTEASE SECRETION PROTEIN APRE"/>
    <property type="match status" value="1"/>
</dbReference>
<evidence type="ECO:0000256" key="4">
    <source>
        <dbReference type="ARBA" id="ARBA00022475"/>
    </source>
</evidence>
<keyword evidence="10" id="KW-0175">Coiled coil</keyword>
<evidence type="ECO:0000256" key="8">
    <source>
        <dbReference type="ARBA" id="ARBA00023136"/>
    </source>
</evidence>
<evidence type="ECO:0000256" key="6">
    <source>
        <dbReference type="ARBA" id="ARBA00022692"/>
    </source>
</evidence>
<protein>
    <recommendedName>
        <fullName evidence="9">Membrane fusion protein (MFP) family protein</fullName>
    </recommendedName>
</protein>
<organism evidence="13 14">
    <name type="scientific">Microvirga aerilata</name>
    <dbReference type="NCBI Taxonomy" id="670292"/>
    <lineage>
        <taxon>Bacteria</taxon>
        <taxon>Pseudomonadati</taxon>
        <taxon>Pseudomonadota</taxon>
        <taxon>Alphaproteobacteria</taxon>
        <taxon>Hyphomicrobiales</taxon>
        <taxon>Methylobacteriaceae</taxon>
        <taxon>Microvirga</taxon>
    </lineage>
</organism>
<sequence length="435" mass="47956">MSQGKQTMDRSLRRHLLAGLSVLALLGGGMGGWAATTELSGAVIAHGSVVVESHVKKVQHPTGGVVGQIRVRDGDRVNAGDLVVRLDETITRANLAVVTKGLDELSVRQGRLEAERDGLTIIKVRPELQARSSDTEIMSLIIGEQSLFRLRREARDGLRAQLKQQIGQLREQIAGLEEQASAKAEEIKLIQNELEGVRELWRKNLVPITRVTQLEREATRLRGERGQLIASVAQAKGRISETDLQIIQIDQELRSEVAKELRETQAKNAELVEKRVAAEDQLKRIDIRAPQAGVVHQLAVHTVGGVIAAGDPLMLIVPEADDLSIEVKVQPQDIDQMRIGQEAILRLSAFSQRTTPEIQGKVSRIAADLTQDEKTGIGFYTARIEVSELELAQLKDLKLVPGMPVEAFVQTGERTAFSYLAKPLSDQLTRAWREE</sequence>
<evidence type="ECO:0000256" key="5">
    <source>
        <dbReference type="ARBA" id="ARBA00022519"/>
    </source>
</evidence>
<keyword evidence="6" id="KW-0812">Transmembrane</keyword>
<dbReference type="Gene3D" id="2.40.50.100">
    <property type="match status" value="1"/>
</dbReference>
<feature type="domain" description="AprE-like beta-barrel" evidence="12">
    <location>
        <begin position="323"/>
        <end position="412"/>
    </location>
</feature>
<feature type="coiled-coil region" evidence="10">
    <location>
        <begin position="159"/>
        <end position="193"/>
    </location>
</feature>
<dbReference type="InterPro" id="IPR050739">
    <property type="entry name" value="MFP"/>
</dbReference>
<keyword evidence="4 9" id="KW-1003">Cell membrane</keyword>
<keyword evidence="5 9" id="KW-0997">Cell inner membrane</keyword>
<dbReference type="GO" id="GO:0015031">
    <property type="term" value="P:protein transport"/>
    <property type="evidence" value="ECO:0007669"/>
    <property type="project" value="InterPro"/>
</dbReference>
<dbReference type="AlphaFoldDB" id="A0A937D544"/>
<evidence type="ECO:0000256" key="9">
    <source>
        <dbReference type="RuleBase" id="RU365093"/>
    </source>
</evidence>
<gene>
    <name evidence="13" type="ORF">JKG68_30710</name>
</gene>
<dbReference type="EMBL" id="JAEQMY010000173">
    <property type="protein sequence ID" value="MBL0408255.1"/>
    <property type="molecule type" value="Genomic_DNA"/>
</dbReference>
<dbReference type="GO" id="GO:0005886">
    <property type="term" value="C:plasma membrane"/>
    <property type="evidence" value="ECO:0007669"/>
    <property type="project" value="UniProtKB-SubCell"/>
</dbReference>
<dbReference type="Gene3D" id="2.40.30.170">
    <property type="match status" value="1"/>
</dbReference>
<comment type="similarity">
    <text evidence="2 9">Belongs to the membrane fusion protein (MFP) (TC 8.A.1) family.</text>
</comment>
<dbReference type="InterPro" id="IPR058781">
    <property type="entry name" value="HH_AprE-like"/>
</dbReference>
<evidence type="ECO:0000256" key="1">
    <source>
        <dbReference type="ARBA" id="ARBA00004377"/>
    </source>
</evidence>
<evidence type="ECO:0000313" key="13">
    <source>
        <dbReference type="EMBL" id="MBL0408255.1"/>
    </source>
</evidence>
<reference evidence="13" key="1">
    <citation type="submission" date="2021-01" db="EMBL/GenBank/DDBJ databases">
        <title>Microvirga sp.</title>
        <authorList>
            <person name="Kim M.K."/>
        </authorList>
    </citation>
    <scope>NUCLEOTIDE SEQUENCE</scope>
    <source>
        <strain evidence="13">5420S-16</strain>
    </source>
</reference>
<dbReference type="Proteomes" id="UP000605848">
    <property type="component" value="Unassembled WGS sequence"/>
</dbReference>
<comment type="subcellular location">
    <subcellularLocation>
        <location evidence="1 9">Cell inner membrane</location>
        <topology evidence="1 9">Single-pass membrane protein</topology>
    </subcellularLocation>
</comment>
<proteinExistence type="inferred from homology"/>
<accession>A0A937D544</accession>
<evidence type="ECO:0000313" key="14">
    <source>
        <dbReference type="Proteomes" id="UP000605848"/>
    </source>
</evidence>
<name>A0A937D544_9HYPH</name>
<keyword evidence="3 9" id="KW-0813">Transport</keyword>
<dbReference type="Pfam" id="PF25994">
    <property type="entry name" value="HH_AprE"/>
    <property type="match status" value="1"/>
</dbReference>